<name>A0A552X613_9GAMM</name>
<dbReference type="GO" id="GO:0005886">
    <property type="term" value="C:plasma membrane"/>
    <property type="evidence" value="ECO:0007669"/>
    <property type="project" value="UniProtKB-SubCell"/>
</dbReference>
<keyword evidence="4" id="KW-0997">Cell inner membrane</keyword>
<keyword evidence="11" id="KW-1185">Reference proteome</keyword>
<dbReference type="InterPro" id="IPR003004">
    <property type="entry name" value="GspF/PilC"/>
</dbReference>
<dbReference type="PANTHER" id="PTHR30012">
    <property type="entry name" value="GENERAL SECRETION PATHWAY PROTEIN"/>
    <property type="match status" value="1"/>
</dbReference>
<keyword evidence="3" id="KW-1003">Cell membrane</keyword>
<evidence type="ECO:0000256" key="4">
    <source>
        <dbReference type="ARBA" id="ARBA00022519"/>
    </source>
</evidence>
<comment type="similarity">
    <text evidence="2">Belongs to the GSP F family.</text>
</comment>
<keyword evidence="7 8" id="KW-0472">Membrane</keyword>
<evidence type="ECO:0000256" key="5">
    <source>
        <dbReference type="ARBA" id="ARBA00022692"/>
    </source>
</evidence>
<feature type="transmembrane region" description="Helical" evidence="8">
    <location>
        <begin position="223"/>
        <end position="243"/>
    </location>
</feature>
<accession>A0A552X613</accession>
<dbReference type="AlphaFoldDB" id="A0A552X613"/>
<evidence type="ECO:0000256" key="8">
    <source>
        <dbReference type="SAM" id="Phobius"/>
    </source>
</evidence>
<protein>
    <submittedName>
        <fullName evidence="10">Type II secretion system F family protein</fullName>
    </submittedName>
</protein>
<reference evidence="10 11" key="1">
    <citation type="submission" date="2019-07" db="EMBL/GenBank/DDBJ databases">
        <authorList>
            <person name="Yang M."/>
            <person name="Zhao D."/>
            <person name="Xiang H."/>
        </authorList>
    </citation>
    <scope>NUCLEOTIDE SEQUENCE [LARGE SCALE GENOMIC DNA]</scope>
    <source>
        <strain evidence="10 11">IM1326</strain>
    </source>
</reference>
<keyword evidence="6 8" id="KW-1133">Transmembrane helix</keyword>
<dbReference type="InterPro" id="IPR042094">
    <property type="entry name" value="T2SS_GspF_sf"/>
</dbReference>
<feature type="domain" description="Type II secretion system protein GspF" evidence="9">
    <location>
        <begin position="273"/>
        <end position="395"/>
    </location>
</feature>
<dbReference type="RefSeq" id="WP_143235492.1">
    <property type="nucleotide sequence ID" value="NZ_VJWL01000001.1"/>
</dbReference>
<proteinExistence type="inferred from homology"/>
<dbReference type="GO" id="GO:0015628">
    <property type="term" value="P:protein secretion by the type II secretion system"/>
    <property type="evidence" value="ECO:0007669"/>
    <property type="project" value="TreeGrafter"/>
</dbReference>
<feature type="transmembrane region" description="Helical" evidence="8">
    <location>
        <begin position="376"/>
        <end position="397"/>
    </location>
</feature>
<keyword evidence="5 8" id="KW-0812">Transmembrane</keyword>
<dbReference type="Pfam" id="PF00482">
    <property type="entry name" value="T2SSF"/>
    <property type="match status" value="2"/>
</dbReference>
<comment type="subcellular location">
    <subcellularLocation>
        <location evidence="1">Cell inner membrane</location>
        <topology evidence="1">Multi-pass membrane protein</topology>
    </subcellularLocation>
</comment>
<dbReference type="OrthoDB" id="9805682at2"/>
<comment type="caution">
    <text evidence="10">The sequence shown here is derived from an EMBL/GenBank/DDBJ whole genome shotgun (WGS) entry which is preliminary data.</text>
</comment>
<dbReference type="PANTHER" id="PTHR30012:SF4">
    <property type="entry name" value="MSHA BIOGENESIS PROTEIN MSHG"/>
    <property type="match status" value="1"/>
</dbReference>
<feature type="domain" description="Type II secretion system protein GspF" evidence="9">
    <location>
        <begin position="70"/>
        <end position="193"/>
    </location>
</feature>
<feature type="transmembrane region" description="Helical" evidence="8">
    <location>
        <begin position="172"/>
        <end position="192"/>
    </location>
</feature>
<organism evidence="10 11">
    <name type="scientific">Aliidiomarina halalkaliphila</name>
    <dbReference type="NCBI Taxonomy" id="2593535"/>
    <lineage>
        <taxon>Bacteria</taxon>
        <taxon>Pseudomonadati</taxon>
        <taxon>Pseudomonadota</taxon>
        <taxon>Gammaproteobacteria</taxon>
        <taxon>Alteromonadales</taxon>
        <taxon>Idiomarinaceae</taxon>
        <taxon>Aliidiomarina</taxon>
    </lineage>
</organism>
<dbReference type="PRINTS" id="PR00812">
    <property type="entry name" value="BCTERIALGSPF"/>
</dbReference>
<evidence type="ECO:0000259" key="9">
    <source>
        <dbReference type="Pfam" id="PF00482"/>
    </source>
</evidence>
<dbReference type="Gene3D" id="1.20.81.30">
    <property type="entry name" value="Type II secretion system (T2SS), domain F"/>
    <property type="match status" value="2"/>
</dbReference>
<dbReference type="Proteomes" id="UP000320359">
    <property type="component" value="Unassembled WGS sequence"/>
</dbReference>
<evidence type="ECO:0000256" key="6">
    <source>
        <dbReference type="ARBA" id="ARBA00022989"/>
    </source>
</evidence>
<dbReference type="InterPro" id="IPR018076">
    <property type="entry name" value="T2SS_GspF_dom"/>
</dbReference>
<dbReference type="EMBL" id="VJWL01000001">
    <property type="protein sequence ID" value="TRW50465.1"/>
    <property type="molecule type" value="Genomic_DNA"/>
</dbReference>
<evidence type="ECO:0000256" key="1">
    <source>
        <dbReference type="ARBA" id="ARBA00004429"/>
    </source>
</evidence>
<evidence type="ECO:0000313" key="10">
    <source>
        <dbReference type="EMBL" id="TRW50465.1"/>
    </source>
</evidence>
<sequence length="407" mass="45294">MAEFHYQGRDRQGKTVRGMLQGPDEAAIAQQLIRKGIIPQQIKSSADGSMGVDWKNLLTMPVPLPELIMFIRQMYSLTKAGIPMLRAIEGLATNATNKRLQRALLDMTDQLERGRGLSTAMSDHPKVFPRVVVAVVHVGENTGRLEESFAQLAAYLESELDTRKRIKQATRYPSFVLGFLVIAITALNILVIPRFAEMFSGYGVELPMVTQILIGSSNFFVNYWWTLVIGAVLSVVGLSYWLAQPGSKERWDRLKIKLPAVGDIIERSLLGRFCRSFSVMLNAGVPLTQALSMVSDALDNQYMAVRVVEMRRGIERGDSLLKVARQSQLFSPLVLQMIAVGEETGNLDALLDEAAEYYEREVDYDLKTVTARIEPILITFVAGLVLLLAMGIFLPMWNMMGAYSGGL</sequence>
<dbReference type="FunFam" id="1.20.81.30:FF:000001">
    <property type="entry name" value="Type II secretion system protein F"/>
    <property type="match status" value="2"/>
</dbReference>
<evidence type="ECO:0000256" key="2">
    <source>
        <dbReference type="ARBA" id="ARBA00005745"/>
    </source>
</evidence>
<evidence type="ECO:0000313" key="11">
    <source>
        <dbReference type="Proteomes" id="UP000320359"/>
    </source>
</evidence>
<evidence type="ECO:0000256" key="3">
    <source>
        <dbReference type="ARBA" id="ARBA00022475"/>
    </source>
</evidence>
<gene>
    <name evidence="10" type="ORF">FM042_06475</name>
</gene>
<evidence type="ECO:0000256" key="7">
    <source>
        <dbReference type="ARBA" id="ARBA00023136"/>
    </source>
</evidence>